<dbReference type="Proteomes" id="UP000724874">
    <property type="component" value="Unassembled WGS sequence"/>
</dbReference>
<name>A0A9P5NFN5_GYMJU</name>
<organism evidence="3 4">
    <name type="scientific">Gymnopilus junonius</name>
    <name type="common">Spectacular rustgill mushroom</name>
    <name type="synonym">Gymnopilus spectabilis subsp. junonius</name>
    <dbReference type="NCBI Taxonomy" id="109634"/>
    <lineage>
        <taxon>Eukaryota</taxon>
        <taxon>Fungi</taxon>
        <taxon>Dikarya</taxon>
        <taxon>Basidiomycota</taxon>
        <taxon>Agaricomycotina</taxon>
        <taxon>Agaricomycetes</taxon>
        <taxon>Agaricomycetidae</taxon>
        <taxon>Agaricales</taxon>
        <taxon>Agaricineae</taxon>
        <taxon>Hymenogastraceae</taxon>
        <taxon>Gymnopilus</taxon>
    </lineage>
</organism>
<dbReference type="OrthoDB" id="2674421at2759"/>
<keyword evidence="2" id="KW-1133">Transmembrane helix</keyword>
<proteinExistence type="predicted"/>
<keyword evidence="2" id="KW-0472">Membrane</keyword>
<reference evidence="3" key="1">
    <citation type="submission" date="2020-11" db="EMBL/GenBank/DDBJ databases">
        <authorList>
            <consortium name="DOE Joint Genome Institute"/>
            <person name="Ahrendt S."/>
            <person name="Riley R."/>
            <person name="Andreopoulos W."/>
            <person name="LaButti K."/>
            <person name="Pangilinan J."/>
            <person name="Ruiz-duenas F.J."/>
            <person name="Barrasa J.M."/>
            <person name="Sanchez-Garcia M."/>
            <person name="Camarero S."/>
            <person name="Miyauchi S."/>
            <person name="Serrano A."/>
            <person name="Linde D."/>
            <person name="Babiker R."/>
            <person name="Drula E."/>
            <person name="Ayuso-Fernandez I."/>
            <person name="Pacheco R."/>
            <person name="Padilla G."/>
            <person name="Ferreira P."/>
            <person name="Barriuso J."/>
            <person name="Kellner H."/>
            <person name="Castanera R."/>
            <person name="Alfaro M."/>
            <person name="Ramirez L."/>
            <person name="Pisabarro A.G."/>
            <person name="Kuo A."/>
            <person name="Tritt A."/>
            <person name="Lipzen A."/>
            <person name="He G."/>
            <person name="Yan M."/>
            <person name="Ng V."/>
            <person name="Cullen D."/>
            <person name="Martin F."/>
            <person name="Rosso M.-N."/>
            <person name="Henrissat B."/>
            <person name="Hibbett D."/>
            <person name="Martinez A.T."/>
            <person name="Grigoriev I.V."/>
        </authorList>
    </citation>
    <scope>NUCLEOTIDE SEQUENCE</scope>
    <source>
        <strain evidence="3">AH 44721</strain>
    </source>
</reference>
<evidence type="ECO:0008006" key="5">
    <source>
        <dbReference type="Google" id="ProtNLM"/>
    </source>
</evidence>
<accession>A0A9P5NFN5</accession>
<evidence type="ECO:0000313" key="4">
    <source>
        <dbReference type="Proteomes" id="UP000724874"/>
    </source>
</evidence>
<dbReference type="EMBL" id="JADNYJ010000105">
    <property type="protein sequence ID" value="KAF8884900.1"/>
    <property type="molecule type" value="Genomic_DNA"/>
</dbReference>
<sequence>MSPQESSSRPVLSGPSEPPSLSGSLNPILPQLTGRYDVTKKVQRSHTIVQPGMFLSTRDASPTYLPPHWSAVTHPEGNIYFYRNVGLRVVTNSYMYTPEIGEKTCAWATEAERQATNRGFPLTDSIELYLQVDDEGCNYYFIDRVTQTVFWLDEYDTSELGLHPVVSPSHLKWVLEAQFWSHIENFSMHFGGLSRKSLEDLILIFSHAVADTLTSAVSTFPYDGPTCEKFLNLLLSSRDRIHDGHTVTFVARLWSIIVYNRYETHYGQEQSRLSRDSSILVNEDSETQWTRPVLSWLSFGSSDSYLKCLDDLFVDQFVYGSDWDNFMTQCVKGWQQCTIASMGLLLLHIFCFFLPVSSVLAFISASLCSISFLASILLIHRHEGISTSGADRAFDYLYTVSSPRFKFQGVALAFSLPKAVFLWSILVFFSQWAILLCHYISFKYAAVCVAAVVSVFLAFQLTTSSIQFRKPSFWSLKSKPSEKDEASMV</sequence>
<evidence type="ECO:0000313" key="3">
    <source>
        <dbReference type="EMBL" id="KAF8884900.1"/>
    </source>
</evidence>
<feature type="transmembrane region" description="Helical" evidence="2">
    <location>
        <begin position="345"/>
        <end position="378"/>
    </location>
</feature>
<dbReference type="AlphaFoldDB" id="A0A9P5NFN5"/>
<protein>
    <recommendedName>
        <fullName evidence="5">WW domain-containing protein</fullName>
    </recommendedName>
</protein>
<comment type="caution">
    <text evidence="3">The sequence shown here is derived from an EMBL/GenBank/DDBJ whole genome shotgun (WGS) entry which is preliminary data.</text>
</comment>
<keyword evidence="2" id="KW-0812">Transmembrane</keyword>
<evidence type="ECO:0000256" key="2">
    <source>
        <dbReference type="SAM" id="Phobius"/>
    </source>
</evidence>
<feature type="transmembrane region" description="Helical" evidence="2">
    <location>
        <begin position="440"/>
        <end position="459"/>
    </location>
</feature>
<keyword evidence="4" id="KW-1185">Reference proteome</keyword>
<feature type="compositionally biased region" description="Low complexity" evidence="1">
    <location>
        <begin position="10"/>
        <end position="27"/>
    </location>
</feature>
<feature type="transmembrane region" description="Helical" evidence="2">
    <location>
        <begin position="410"/>
        <end position="434"/>
    </location>
</feature>
<evidence type="ECO:0000256" key="1">
    <source>
        <dbReference type="SAM" id="MobiDB-lite"/>
    </source>
</evidence>
<gene>
    <name evidence="3" type="ORF">CPB84DRAFT_1788808</name>
</gene>
<feature type="region of interest" description="Disordered" evidence="1">
    <location>
        <begin position="1"/>
        <end position="27"/>
    </location>
</feature>